<dbReference type="EMBL" id="LWDX02044529">
    <property type="protein sequence ID" value="OEL22730.1"/>
    <property type="molecule type" value="Genomic_DNA"/>
</dbReference>
<feature type="non-terminal residue" evidence="1">
    <location>
        <position position="1"/>
    </location>
</feature>
<dbReference type="OrthoDB" id="10597180at2759"/>
<gene>
    <name evidence="1" type="ORF">BAE44_0016251</name>
</gene>
<dbReference type="AlphaFoldDB" id="A0A1E5VC54"/>
<accession>A0A1E5VC54</accession>
<name>A0A1E5VC54_9POAL</name>
<dbReference type="Proteomes" id="UP000095767">
    <property type="component" value="Unassembled WGS sequence"/>
</dbReference>
<organism evidence="1 2">
    <name type="scientific">Dichanthelium oligosanthes</name>
    <dbReference type="NCBI Taxonomy" id="888268"/>
    <lineage>
        <taxon>Eukaryota</taxon>
        <taxon>Viridiplantae</taxon>
        <taxon>Streptophyta</taxon>
        <taxon>Embryophyta</taxon>
        <taxon>Tracheophyta</taxon>
        <taxon>Spermatophyta</taxon>
        <taxon>Magnoliopsida</taxon>
        <taxon>Liliopsida</taxon>
        <taxon>Poales</taxon>
        <taxon>Poaceae</taxon>
        <taxon>PACMAD clade</taxon>
        <taxon>Panicoideae</taxon>
        <taxon>Panicodae</taxon>
        <taxon>Paniceae</taxon>
        <taxon>Dichantheliinae</taxon>
        <taxon>Dichanthelium</taxon>
    </lineage>
</organism>
<keyword evidence="2" id="KW-1185">Reference proteome</keyword>
<reference evidence="1 2" key="1">
    <citation type="submission" date="2016-09" db="EMBL/GenBank/DDBJ databases">
        <title>The draft genome of Dichanthelium oligosanthes: A C3 panicoid grass species.</title>
        <authorList>
            <person name="Studer A.J."/>
            <person name="Schnable J.C."/>
            <person name="Brutnell T.P."/>
        </authorList>
    </citation>
    <scope>NUCLEOTIDE SEQUENCE [LARGE SCALE GENOMIC DNA]</scope>
    <source>
        <strain evidence="2">cv. Kellogg 1175</strain>
        <tissue evidence="1">Leaf</tissue>
    </source>
</reference>
<comment type="caution">
    <text evidence="1">The sequence shown here is derived from an EMBL/GenBank/DDBJ whole genome shotgun (WGS) entry which is preliminary data.</text>
</comment>
<proteinExistence type="predicted"/>
<protein>
    <submittedName>
        <fullName evidence="1">Uncharacterized protein</fullName>
    </submittedName>
</protein>
<evidence type="ECO:0000313" key="2">
    <source>
        <dbReference type="Proteomes" id="UP000095767"/>
    </source>
</evidence>
<sequence length="86" mass="9852">LMAQAHAMYRYTGVKDPTRMSLEVLTSKEVRARVWVVIKRPEDNQDLDRHEREQAPYPAARHAKNDPATVCICSFSPFPPWLASLS</sequence>
<evidence type="ECO:0000313" key="1">
    <source>
        <dbReference type="EMBL" id="OEL22730.1"/>
    </source>
</evidence>